<dbReference type="SMART" id="SM00333">
    <property type="entry name" value="TUDOR"/>
    <property type="match status" value="1"/>
</dbReference>
<dbReference type="Pfam" id="PF21743">
    <property type="entry name" value="PTM_DIR17_Tudor"/>
    <property type="match status" value="1"/>
</dbReference>
<evidence type="ECO:0000313" key="4">
    <source>
        <dbReference type="Proteomes" id="UP000015105"/>
    </source>
</evidence>
<evidence type="ECO:0000259" key="2">
    <source>
        <dbReference type="PROSITE" id="PS50812"/>
    </source>
</evidence>
<proteinExistence type="predicted"/>
<dbReference type="Gene3D" id="2.30.30.140">
    <property type="match status" value="2"/>
</dbReference>
<name>A0A453KHF1_AEGTS</name>
<dbReference type="EnsemblPlants" id="AET5Gv20416900.34">
    <property type="protein sequence ID" value="AET5Gv20416900.34"/>
    <property type="gene ID" value="AET5Gv20416900"/>
</dbReference>
<dbReference type="AlphaFoldDB" id="A0A453KHF1"/>
<evidence type="ECO:0000256" key="1">
    <source>
        <dbReference type="SAM" id="MobiDB-lite"/>
    </source>
</evidence>
<dbReference type="FunFam" id="2.30.30.140:FF:000109">
    <property type="entry name" value="Histone-lysine N-methyltransferase"/>
    <property type="match status" value="1"/>
</dbReference>
<dbReference type="InterPro" id="IPR047365">
    <property type="entry name" value="Tudor_AtPTM-like"/>
</dbReference>
<dbReference type="PROSITE" id="PS50812">
    <property type="entry name" value="PWWP"/>
    <property type="match status" value="1"/>
</dbReference>
<sequence>EAASPSEKRWVELEIQGADPQAFVGLVCKVFWPLDDDWYKGSITAYTELTKKHSVKYDDGEAEDLTLANERIQFSISSEEMKSLNLKFGTSNLDKKGYDELLALAVSFHDYQGLDPDDLVWAKITGHAMWPAVIVDESNVHASRALKPIRLDQSILVQFFGTHDFARFLLTQQLPENMLQLRKSIENDGSDVNGQDDAIGSCDNLSEERAEENGEDAEMTQIELGNLRVSNLVFLGGRHKQTWHFWIAG</sequence>
<dbReference type="Pfam" id="PF00855">
    <property type="entry name" value="PWWP"/>
    <property type="match status" value="1"/>
</dbReference>
<dbReference type="Gramene" id="AET5Gv20416900.34">
    <property type="protein sequence ID" value="AET5Gv20416900.34"/>
    <property type="gene ID" value="AET5Gv20416900"/>
</dbReference>
<keyword evidence="4" id="KW-1185">Reference proteome</keyword>
<reference evidence="3" key="3">
    <citation type="journal article" date="2017" name="Nature">
        <title>Genome sequence of the progenitor of the wheat D genome Aegilops tauschii.</title>
        <authorList>
            <person name="Luo M.C."/>
            <person name="Gu Y.Q."/>
            <person name="Puiu D."/>
            <person name="Wang H."/>
            <person name="Twardziok S.O."/>
            <person name="Deal K.R."/>
            <person name="Huo N."/>
            <person name="Zhu T."/>
            <person name="Wang L."/>
            <person name="Wang Y."/>
            <person name="McGuire P.E."/>
            <person name="Liu S."/>
            <person name="Long H."/>
            <person name="Ramasamy R.K."/>
            <person name="Rodriguez J.C."/>
            <person name="Van S.L."/>
            <person name="Yuan L."/>
            <person name="Wang Z."/>
            <person name="Xia Z."/>
            <person name="Xiao L."/>
            <person name="Anderson O.D."/>
            <person name="Ouyang S."/>
            <person name="Liang Y."/>
            <person name="Zimin A.V."/>
            <person name="Pertea G."/>
            <person name="Qi P."/>
            <person name="Bennetzen J.L."/>
            <person name="Dai X."/>
            <person name="Dawson M.W."/>
            <person name="Muller H.G."/>
            <person name="Kugler K."/>
            <person name="Rivarola-Duarte L."/>
            <person name="Spannagl M."/>
            <person name="Mayer K.F.X."/>
            <person name="Lu F.H."/>
            <person name="Bevan M.W."/>
            <person name="Leroy P."/>
            <person name="Li P."/>
            <person name="You F.M."/>
            <person name="Sun Q."/>
            <person name="Liu Z."/>
            <person name="Lyons E."/>
            <person name="Wicker T."/>
            <person name="Salzberg S.L."/>
            <person name="Devos K.M."/>
            <person name="Dvorak J."/>
        </authorList>
    </citation>
    <scope>NUCLEOTIDE SEQUENCE [LARGE SCALE GENOMIC DNA]</scope>
    <source>
        <strain evidence="3">cv. AL8/78</strain>
    </source>
</reference>
<dbReference type="CDD" id="cd20404">
    <property type="entry name" value="Tudor_Agenet_AtEML-like"/>
    <property type="match status" value="1"/>
</dbReference>
<dbReference type="Proteomes" id="UP000015105">
    <property type="component" value="Chromosome 5D"/>
</dbReference>
<reference evidence="3" key="5">
    <citation type="journal article" date="2021" name="G3 (Bethesda)">
        <title>Aegilops tauschii genome assembly Aet v5.0 features greater sequence contiguity and improved annotation.</title>
        <authorList>
            <person name="Wang L."/>
            <person name="Zhu T."/>
            <person name="Rodriguez J.C."/>
            <person name="Deal K.R."/>
            <person name="Dubcovsky J."/>
            <person name="McGuire P.E."/>
            <person name="Lux T."/>
            <person name="Spannagl M."/>
            <person name="Mayer K.F.X."/>
            <person name="Baldrich P."/>
            <person name="Meyers B.C."/>
            <person name="Huo N."/>
            <person name="Gu Y.Q."/>
            <person name="Zhou H."/>
            <person name="Devos K.M."/>
            <person name="Bennetzen J.L."/>
            <person name="Unver T."/>
            <person name="Budak H."/>
            <person name="Gulick P.J."/>
            <person name="Galiba G."/>
            <person name="Kalapos B."/>
            <person name="Nelson D.R."/>
            <person name="Li P."/>
            <person name="You F.M."/>
            <person name="Luo M.C."/>
            <person name="Dvorak J."/>
        </authorList>
    </citation>
    <scope>NUCLEOTIDE SEQUENCE [LARGE SCALE GENOMIC DNA]</scope>
    <source>
        <strain evidence="3">cv. AL8/78</strain>
    </source>
</reference>
<reference evidence="4" key="1">
    <citation type="journal article" date="2014" name="Science">
        <title>Ancient hybridizations among the ancestral genomes of bread wheat.</title>
        <authorList>
            <consortium name="International Wheat Genome Sequencing Consortium,"/>
            <person name="Marcussen T."/>
            <person name="Sandve S.R."/>
            <person name="Heier L."/>
            <person name="Spannagl M."/>
            <person name="Pfeifer M."/>
            <person name="Jakobsen K.S."/>
            <person name="Wulff B.B."/>
            <person name="Steuernagel B."/>
            <person name="Mayer K.F."/>
            <person name="Olsen O.A."/>
        </authorList>
    </citation>
    <scope>NUCLEOTIDE SEQUENCE [LARGE SCALE GENOMIC DNA]</scope>
    <source>
        <strain evidence="4">cv. AL8/78</strain>
    </source>
</reference>
<dbReference type="InterPro" id="IPR000313">
    <property type="entry name" value="PWWP_dom"/>
</dbReference>
<reference evidence="4" key="2">
    <citation type="journal article" date="2017" name="Nat. Plants">
        <title>The Aegilops tauschii genome reveals multiple impacts of transposons.</title>
        <authorList>
            <person name="Zhao G."/>
            <person name="Zou C."/>
            <person name="Li K."/>
            <person name="Wang K."/>
            <person name="Li T."/>
            <person name="Gao L."/>
            <person name="Zhang X."/>
            <person name="Wang H."/>
            <person name="Yang Z."/>
            <person name="Liu X."/>
            <person name="Jiang W."/>
            <person name="Mao L."/>
            <person name="Kong X."/>
            <person name="Jiao Y."/>
            <person name="Jia J."/>
        </authorList>
    </citation>
    <scope>NUCLEOTIDE SEQUENCE [LARGE SCALE GENOMIC DNA]</scope>
    <source>
        <strain evidence="4">cv. AL8/78</strain>
    </source>
</reference>
<reference evidence="3" key="4">
    <citation type="submission" date="2019-03" db="UniProtKB">
        <authorList>
            <consortium name="EnsemblPlants"/>
        </authorList>
    </citation>
    <scope>IDENTIFICATION</scope>
</reference>
<feature type="region of interest" description="Disordered" evidence="1">
    <location>
        <begin position="187"/>
        <end position="215"/>
    </location>
</feature>
<feature type="domain" description="PWWP" evidence="2">
    <location>
        <begin position="116"/>
        <end position="166"/>
    </location>
</feature>
<organism evidence="3 4">
    <name type="scientific">Aegilops tauschii subsp. strangulata</name>
    <name type="common">Goatgrass</name>
    <dbReference type="NCBI Taxonomy" id="200361"/>
    <lineage>
        <taxon>Eukaryota</taxon>
        <taxon>Viridiplantae</taxon>
        <taxon>Streptophyta</taxon>
        <taxon>Embryophyta</taxon>
        <taxon>Tracheophyta</taxon>
        <taxon>Spermatophyta</taxon>
        <taxon>Magnoliopsida</taxon>
        <taxon>Liliopsida</taxon>
        <taxon>Poales</taxon>
        <taxon>Poaceae</taxon>
        <taxon>BOP clade</taxon>
        <taxon>Pooideae</taxon>
        <taxon>Triticodae</taxon>
        <taxon>Triticeae</taxon>
        <taxon>Triticinae</taxon>
        <taxon>Aegilops</taxon>
    </lineage>
</organism>
<protein>
    <recommendedName>
        <fullName evidence="2">PWWP domain-containing protein</fullName>
    </recommendedName>
</protein>
<accession>A0A453KHF1</accession>
<evidence type="ECO:0000313" key="3">
    <source>
        <dbReference type="EnsemblPlants" id="AET5Gv20416900.34"/>
    </source>
</evidence>
<dbReference type="SMART" id="SM00293">
    <property type="entry name" value="PWWP"/>
    <property type="match status" value="1"/>
</dbReference>
<dbReference type="InterPro" id="IPR002999">
    <property type="entry name" value="Tudor"/>
</dbReference>
<dbReference type="SUPFAM" id="SSF63748">
    <property type="entry name" value="Tudor/PWWP/MBT"/>
    <property type="match status" value="2"/>
</dbReference>